<dbReference type="CDD" id="cd06850">
    <property type="entry name" value="biotinyl_domain"/>
    <property type="match status" value="1"/>
</dbReference>
<comment type="caution">
    <text evidence="3">The sequence shown here is derived from an EMBL/GenBank/DDBJ whole genome shotgun (WGS) entry which is preliminary data.</text>
</comment>
<evidence type="ECO:0000313" key="3">
    <source>
        <dbReference type="EMBL" id="KRT83085.1"/>
    </source>
</evidence>
<name>A0A0T6B7P3_9SCAR</name>
<dbReference type="Pfam" id="PF00364">
    <property type="entry name" value="Biotin_lipoyl"/>
    <property type="match status" value="1"/>
</dbReference>
<dbReference type="PROSITE" id="PS50968">
    <property type="entry name" value="BIOTINYL_LIPOYL"/>
    <property type="match status" value="1"/>
</dbReference>
<keyword evidence="1" id="KW-0092">Biotin</keyword>
<reference evidence="3 4" key="1">
    <citation type="submission" date="2015-09" db="EMBL/GenBank/DDBJ databases">
        <title>Draft genome of the scarab beetle Oryctes borbonicus.</title>
        <authorList>
            <person name="Meyer J.M."/>
            <person name="Markov G.V."/>
            <person name="Baskaran P."/>
            <person name="Herrmann M."/>
            <person name="Sommer R.J."/>
            <person name="Roedelsperger C."/>
        </authorList>
    </citation>
    <scope>NUCLEOTIDE SEQUENCE [LARGE SCALE GENOMIC DNA]</scope>
    <source>
        <strain evidence="3">OB123</strain>
        <tissue evidence="3">Whole animal</tissue>
    </source>
</reference>
<dbReference type="PANTHER" id="PTHR18866">
    <property type="entry name" value="CARBOXYLASE:PYRUVATE/ACETYL-COA/PROPIONYL-COA CARBOXYLASE"/>
    <property type="match status" value="1"/>
</dbReference>
<dbReference type="InterPro" id="IPR011053">
    <property type="entry name" value="Single_hybrid_motif"/>
</dbReference>
<dbReference type="SUPFAM" id="SSF51230">
    <property type="entry name" value="Single hybrid motif"/>
    <property type="match status" value="1"/>
</dbReference>
<protein>
    <recommendedName>
        <fullName evidence="2">Lipoyl-binding domain-containing protein</fullName>
    </recommendedName>
</protein>
<keyword evidence="4" id="KW-1185">Reference proteome</keyword>
<accession>A0A0T6B7P3</accession>
<dbReference type="OrthoDB" id="6779156at2759"/>
<gene>
    <name evidence="3" type="ORF">AMK59_4684</name>
</gene>
<proteinExistence type="predicted"/>
<evidence type="ECO:0000259" key="2">
    <source>
        <dbReference type="PROSITE" id="PS50968"/>
    </source>
</evidence>
<feature type="domain" description="Lipoyl-binding" evidence="2">
    <location>
        <begin position="51"/>
        <end position="126"/>
    </location>
</feature>
<dbReference type="PANTHER" id="PTHR18866:SF33">
    <property type="entry name" value="METHYLCROTONOYL-COA CARBOXYLASE SUBUNIT ALPHA, MITOCHONDRIAL-RELATED"/>
    <property type="match status" value="1"/>
</dbReference>
<sequence>EDGNLTLNVNYNGVITKVNIFRNEDILAIFDQNGKYQFNFVRPSFSLDEGEQEYGASNKAVAPMPGVIDKILVKAGDLVKKGDSVFVLIAMKMEYIVKAGRDAKVESVLHQVGDNVPKDATVIKFTSEEIKDE</sequence>
<feature type="non-terminal residue" evidence="3">
    <location>
        <position position="1"/>
    </location>
</feature>
<dbReference type="Proteomes" id="UP000051574">
    <property type="component" value="Unassembled WGS sequence"/>
</dbReference>
<evidence type="ECO:0000256" key="1">
    <source>
        <dbReference type="ARBA" id="ARBA00023267"/>
    </source>
</evidence>
<dbReference type="InterPro" id="IPR050856">
    <property type="entry name" value="Biotin_carboxylase_complex"/>
</dbReference>
<dbReference type="InterPro" id="IPR001882">
    <property type="entry name" value="Biotin_BS"/>
</dbReference>
<evidence type="ECO:0000313" key="4">
    <source>
        <dbReference type="Proteomes" id="UP000051574"/>
    </source>
</evidence>
<dbReference type="Gene3D" id="2.40.50.100">
    <property type="match status" value="1"/>
</dbReference>
<dbReference type="GO" id="GO:0005739">
    <property type="term" value="C:mitochondrion"/>
    <property type="evidence" value="ECO:0007669"/>
    <property type="project" value="TreeGrafter"/>
</dbReference>
<organism evidence="3 4">
    <name type="scientific">Oryctes borbonicus</name>
    <dbReference type="NCBI Taxonomy" id="1629725"/>
    <lineage>
        <taxon>Eukaryota</taxon>
        <taxon>Metazoa</taxon>
        <taxon>Ecdysozoa</taxon>
        <taxon>Arthropoda</taxon>
        <taxon>Hexapoda</taxon>
        <taxon>Insecta</taxon>
        <taxon>Pterygota</taxon>
        <taxon>Neoptera</taxon>
        <taxon>Endopterygota</taxon>
        <taxon>Coleoptera</taxon>
        <taxon>Polyphaga</taxon>
        <taxon>Scarabaeiformia</taxon>
        <taxon>Scarabaeidae</taxon>
        <taxon>Dynastinae</taxon>
        <taxon>Oryctes</taxon>
    </lineage>
</organism>
<dbReference type="EMBL" id="LJIG01009435">
    <property type="protein sequence ID" value="KRT83085.1"/>
    <property type="molecule type" value="Genomic_DNA"/>
</dbReference>
<dbReference type="InterPro" id="IPR000089">
    <property type="entry name" value="Biotin_lipoyl"/>
</dbReference>
<dbReference type="GO" id="GO:0004485">
    <property type="term" value="F:methylcrotonoyl-CoA carboxylase activity"/>
    <property type="evidence" value="ECO:0007669"/>
    <property type="project" value="TreeGrafter"/>
</dbReference>
<dbReference type="AlphaFoldDB" id="A0A0T6B7P3"/>
<dbReference type="PROSITE" id="PS00188">
    <property type="entry name" value="BIOTIN"/>
    <property type="match status" value="1"/>
</dbReference>